<protein>
    <submittedName>
        <fullName evidence="1">Uncharacterized protein</fullName>
    </submittedName>
</protein>
<reference evidence="1" key="1">
    <citation type="submission" date="2019-03" db="EMBL/GenBank/DDBJ databases">
        <title>Single cell metagenomics reveals metabolic interactions within the superorganism composed of flagellate Streblomastix strix and complex community of Bacteroidetes bacteria on its surface.</title>
        <authorList>
            <person name="Treitli S.C."/>
            <person name="Kolisko M."/>
            <person name="Husnik F."/>
            <person name="Keeling P."/>
            <person name="Hampl V."/>
        </authorList>
    </citation>
    <scope>NUCLEOTIDE SEQUENCE</scope>
    <source>
        <strain evidence="1">STM</strain>
    </source>
</reference>
<accession>A0A5J4T506</accession>
<dbReference type="EMBL" id="SNRY01000002">
    <property type="protein sequence ID" value="KAA6352455.1"/>
    <property type="molecule type" value="Genomic_DNA"/>
</dbReference>
<comment type="caution">
    <text evidence="1">The sequence shown here is derived from an EMBL/GenBank/DDBJ whole genome shotgun (WGS) entry which is preliminary data.</text>
</comment>
<sequence>MTKNKPHALTFNSYTNSLLNSSFHPVKKRDRFEVVFIKSVYIQFH</sequence>
<dbReference type="AlphaFoldDB" id="A0A5J4T506"/>
<proteinExistence type="predicted"/>
<name>A0A5J4T506_9ZZZZ</name>
<dbReference type="EMBL" id="SNRY01000002">
    <property type="protein sequence ID" value="KAA6352506.1"/>
    <property type="molecule type" value="Genomic_DNA"/>
</dbReference>
<evidence type="ECO:0000313" key="1">
    <source>
        <dbReference type="EMBL" id="KAA6352455.1"/>
    </source>
</evidence>
<evidence type="ECO:0000313" key="2">
    <source>
        <dbReference type="EMBL" id="KAA6352506.1"/>
    </source>
</evidence>
<gene>
    <name evidence="1" type="ORF">EZS27_000157</name>
    <name evidence="2" type="ORF">EZS27_000208</name>
</gene>
<organism evidence="1">
    <name type="scientific">termite gut metagenome</name>
    <dbReference type="NCBI Taxonomy" id="433724"/>
    <lineage>
        <taxon>unclassified sequences</taxon>
        <taxon>metagenomes</taxon>
        <taxon>organismal metagenomes</taxon>
    </lineage>
</organism>